<comment type="caution">
    <text evidence="1">The sequence shown here is derived from an EMBL/GenBank/DDBJ whole genome shotgun (WGS) entry which is preliminary data.</text>
</comment>
<dbReference type="OrthoDB" id="3687488at2759"/>
<name>A0A8K0QZ15_9PLEO</name>
<organism evidence="1 2">
    <name type="scientific">Paraphoma chrysanthemicola</name>
    <dbReference type="NCBI Taxonomy" id="798071"/>
    <lineage>
        <taxon>Eukaryota</taxon>
        <taxon>Fungi</taxon>
        <taxon>Dikarya</taxon>
        <taxon>Ascomycota</taxon>
        <taxon>Pezizomycotina</taxon>
        <taxon>Dothideomycetes</taxon>
        <taxon>Pleosporomycetidae</taxon>
        <taxon>Pleosporales</taxon>
        <taxon>Pleosporineae</taxon>
        <taxon>Phaeosphaeriaceae</taxon>
        <taxon>Paraphoma</taxon>
    </lineage>
</organism>
<dbReference type="AlphaFoldDB" id="A0A8K0QZ15"/>
<protein>
    <submittedName>
        <fullName evidence="1">Uncharacterized protein</fullName>
    </submittedName>
</protein>
<keyword evidence="2" id="KW-1185">Reference proteome</keyword>
<reference evidence="1" key="1">
    <citation type="journal article" date="2021" name="Nat. Commun.">
        <title>Genetic determinants of endophytism in the Arabidopsis root mycobiome.</title>
        <authorList>
            <person name="Mesny F."/>
            <person name="Miyauchi S."/>
            <person name="Thiergart T."/>
            <person name="Pickel B."/>
            <person name="Atanasova L."/>
            <person name="Karlsson M."/>
            <person name="Huettel B."/>
            <person name="Barry K.W."/>
            <person name="Haridas S."/>
            <person name="Chen C."/>
            <person name="Bauer D."/>
            <person name="Andreopoulos W."/>
            <person name="Pangilinan J."/>
            <person name="LaButti K."/>
            <person name="Riley R."/>
            <person name="Lipzen A."/>
            <person name="Clum A."/>
            <person name="Drula E."/>
            <person name="Henrissat B."/>
            <person name="Kohler A."/>
            <person name="Grigoriev I.V."/>
            <person name="Martin F.M."/>
            <person name="Hacquard S."/>
        </authorList>
    </citation>
    <scope>NUCLEOTIDE SEQUENCE</scope>
    <source>
        <strain evidence="1">MPI-SDFR-AT-0120</strain>
    </source>
</reference>
<evidence type="ECO:0000313" key="2">
    <source>
        <dbReference type="Proteomes" id="UP000813461"/>
    </source>
</evidence>
<feature type="non-terminal residue" evidence="1">
    <location>
        <position position="159"/>
    </location>
</feature>
<evidence type="ECO:0000313" key="1">
    <source>
        <dbReference type="EMBL" id="KAH7079581.1"/>
    </source>
</evidence>
<proteinExistence type="predicted"/>
<accession>A0A8K0QZ15</accession>
<dbReference type="EMBL" id="JAGMVJ010000016">
    <property type="protein sequence ID" value="KAH7079581.1"/>
    <property type="molecule type" value="Genomic_DNA"/>
</dbReference>
<feature type="non-terminal residue" evidence="1">
    <location>
        <position position="1"/>
    </location>
</feature>
<sequence>LIRTCATKIESLISVYPQHFHTIEDAKTFIRTRCEKHGFEYAFSTTMAAWEKRYVVDKARFLVALRAYEDGEFHLRVPLARPDQLREAVEANIQRLTPLLPSRPHVFTNLSAARDHVRHVASEIGFKYIHHPGVETWKFEMWVNFNTARRAFEAGMFET</sequence>
<dbReference type="Proteomes" id="UP000813461">
    <property type="component" value="Unassembled WGS sequence"/>
</dbReference>
<gene>
    <name evidence="1" type="ORF">FB567DRAFT_418616</name>
</gene>